<reference evidence="2" key="1">
    <citation type="submission" date="2024-06" db="EMBL/GenBank/DDBJ databases">
        <title>Draft genome sequence of Microbacterium sp. strain A8/3-1, isolated from Oxytropis tragacanthoides Fisch. ex DC. Root nodules in the Altai region of Russia.</title>
        <authorList>
            <person name="Sazanova A."/>
            <person name="Guro P."/>
            <person name="Kuznetsova I."/>
            <person name="Belimov A."/>
            <person name="Safronova V."/>
        </authorList>
    </citation>
    <scope>NUCLEOTIDE SEQUENCE</scope>
    <source>
        <strain evidence="2">A8/3-1</strain>
    </source>
</reference>
<organism evidence="2">
    <name type="scientific">Microbacterium sp. A8/3-1</name>
    <dbReference type="NCBI Taxonomy" id="3160749"/>
    <lineage>
        <taxon>Bacteria</taxon>
        <taxon>Bacillati</taxon>
        <taxon>Actinomycetota</taxon>
        <taxon>Actinomycetes</taxon>
        <taxon>Micrococcales</taxon>
        <taxon>Microbacteriaceae</taxon>
        <taxon>Microbacterium</taxon>
    </lineage>
</organism>
<dbReference type="RefSeq" id="WP_282216441.1">
    <property type="nucleotide sequence ID" value="NZ_CP158357.1"/>
</dbReference>
<evidence type="ECO:0000256" key="1">
    <source>
        <dbReference type="SAM" id="MobiDB-lite"/>
    </source>
</evidence>
<protein>
    <submittedName>
        <fullName evidence="2">Uncharacterized protein</fullName>
    </submittedName>
</protein>
<accession>A0AAU7VX08</accession>
<sequence length="69" mass="7315">MTEQPEPGPDGQRVVRVAGSRRARLTPVPGSDPAPESGPETDDDDATAGPRGPKGPNDDRLMQDVPPHY</sequence>
<feature type="region of interest" description="Disordered" evidence="1">
    <location>
        <begin position="1"/>
        <end position="69"/>
    </location>
</feature>
<gene>
    <name evidence="2" type="ORF">ABS642_20760</name>
</gene>
<name>A0AAU7VX08_9MICO</name>
<dbReference type="EMBL" id="CP158357">
    <property type="protein sequence ID" value="XBX78309.1"/>
    <property type="molecule type" value="Genomic_DNA"/>
</dbReference>
<evidence type="ECO:0000313" key="2">
    <source>
        <dbReference type="EMBL" id="XBX78309.1"/>
    </source>
</evidence>
<dbReference type="AlphaFoldDB" id="A0AAU7VX08"/>
<proteinExistence type="predicted"/>